<accession>A0A4Q7YCM7</accession>
<protein>
    <submittedName>
        <fullName evidence="3">Uncharacterized protein</fullName>
    </submittedName>
</protein>
<organism evidence="3 4">
    <name type="scientific">Blastococcus saxobsidens</name>
    <dbReference type="NCBI Taxonomy" id="138336"/>
    <lineage>
        <taxon>Bacteria</taxon>
        <taxon>Bacillati</taxon>
        <taxon>Actinomycetota</taxon>
        <taxon>Actinomycetes</taxon>
        <taxon>Geodermatophilales</taxon>
        <taxon>Geodermatophilaceae</taxon>
        <taxon>Blastococcus</taxon>
    </lineage>
</organism>
<evidence type="ECO:0000256" key="2">
    <source>
        <dbReference type="SAM" id="Phobius"/>
    </source>
</evidence>
<sequence length="236" mass="24350">MTDRETSVLLDGLAAQVPVGRAPTAQLLRAGRRARRRRAAGVTLAVAAGAAVLVGGTATVLDLGGAQPAPLVVAEETLTERPESTDDRVGSAMAAEPENPTADRTGPLAGSVTASCVEEYSAEAVRGRAFAFDGVVVAIGPSGTDRSDIPGPELAGVTFAVQEWFSGGSGESVTVDLPASTSAEQWTSSEQGPEYGIGSRLLVSGEDRWEGPPLEPIGWACGFTRYHDEATAASWR</sequence>
<gene>
    <name evidence="3" type="ORF">BKA19_3728</name>
</gene>
<feature type="transmembrane region" description="Helical" evidence="2">
    <location>
        <begin position="39"/>
        <end position="61"/>
    </location>
</feature>
<dbReference type="OrthoDB" id="3302627at2"/>
<evidence type="ECO:0000256" key="1">
    <source>
        <dbReference type="SAM" id="MobiDB-lite"/>
    </source>
</evidence>
<keyword evidence="2" id="KW-0472">Membrane</keyword>
<evidence type="ECO:0000313" key="4">
    <source>
        <dbReference type="Proteomes" id="UP000292507"/>
    </source>
</evidence>
<dbReference type="RefSeq" id="WP_104529183.1">
    <property type="nucleotide sequence ID" value="NZ_POQT01000023.1"/>
</dbReference>
<dbReference type="EMBL" id="SHKV01000001">
    <property type="protein sequence ID" value="RZU33979.1"/>
    <property type="molecule type" value="Genomic_DNA"/>
</dbReference>
<keyword evidence="4" id="KW-1185">Reference proteome</keyword>
<proteinExistence type="predicted"/>
<keyword evidence="2" id="KW-1133">Transmembrane helix</keyword>
<dbReference type="Proteomes" id="UP000292507">
    <property type="component" value="Unassembled WGS sequence"/>
</dbReference>
<reference evidence="3 4" key="1">
    <citation type="submission" date="2019-02" db="EMBL/GenBank/DDBJ databases">
        <title>Sequencing the genomes of 1000 actinobacteria strains.</title>
        <authorList>
            <person name="Klenk H.-P."/>
        </authorList>
    </citation>
    <scope>NUCLEOTIDE SEQUENCE [LARGE SCALE GENOMIC DNA]</scope>
    <source>
        <strain evidence="3 4">DSM 44509</strain>
    </source>
</reference>
<feature type="compositionally biased region" description="Basic and acidic residues" evidence="1">
    <location>
        <begin position="78"/>
        <end position="89"/>
    </location>
</feature>
<dbReference type="AlphaFoldDB" id="A0A4Q7YCM7"/>
<name>A0A4Q7YCM7_9ACTN</name>
<evidence type="ECO:0000313" key="3">
    <source>
        <dbReference type="EMBL" id="RZU33979.1"/>
    </source>
</evidence>
<comment type="caution">
    <text evidence="3">The sequence shown here is derived from an EMBL/GenBank/DDBJ whole genome shotgun (WGS) entry which is preliminary data.</text>
</comment>
<keyword evidence="2" id="KW-0812">Transmembrane</keyword>
<feature type="region of interest" description="Disordered" evidence="1">
    <location>
        <begin position="78"/>
        <end position="107"/>
    </location>
</feature>